<gene>
    <name evidence="9" type="ORF">LTR24_007754</name>
</gene>
<comment type="function">
    <text evidence="7">Component of the EKC/KEOPS complex that is required for the formation of a threonylcarbamoyl group on adenosine at position 37 (t(6)A37) in tRNAs that read codons beginning with adenine. The complex is probably involved in the transfer of the threonylcarbamoyl moiety of threonylcarbamoyl-AMP (TC-AMP) to the N6 group of A37. CGI121 acts as an allosteric effector that regulates the t(6)A activity of the complex. The EKC/KEOPS complex also promotes both telomere uncapping and telomere elongation. The complex is required for efficient recruitment of transcriptional coactivators. CGI121 is not required for tRNA modification.</text>
</comment>
<evidence type="ECO:0000313" key="10">
    <source>
        <dbReference type="Proteomes" id="UP001345013"/>
    </source>
</evidence>
<sequence length="237" mass="25951">MEFSLASVAKSDLRESAAKGFDVPLLVAVEGIMIEEFHLSHLPPELAVYVACYTDVKNAPYLRQQLLAGNQTFNYAFIDASTILSRRHLLTACFRACNDYIHDRLKSNNVQSEVVFCLSSNNNIGDAFRRFGISDESKDIIVVKVGDSAGGDGSQTYNKGSIESHLNEAVEGTGIDFSDSWLKGVCNLDKVRKNYKIAKPQPVKGAKTVNGDSDEALNRRSEVEVQVLGLMALRGAT</sequence>
<evidence type="ECO:0000256" key="6">
    <source>
        <dbReference type="ARBA" id="ARBA00023242"/>
    </source>
</evidence>
<reference evidence="9 10" key="1">
    <citation type="submission" date="2023-08" db="EMBL/GenBank/DDBJ databases">
        <title>Black Yeasts Isolated from many extreme environments.</title>
        <authorList>
            <person name="Coleine C."/>
            <person name="Stajich J.E."/>
            <person name="Selbmann L."/>
        </authorList>
    </citation>
    <scope>NUCLEOTIDE SEQUENCE [LARGE SCALE GENOMIC DNA]</scope>
    <source>
        <strain evidence="9 10">CCFEE 5885</strain>
    </source>
</reference>
<dbReference type="InterPro" id="IPR036504">
    <property type="entry name" value="CGI121/TPRKB_sf"/>
</dbReference>
<dbReference type="InterPro" id="IPR013926">
    <property type="entry name" value="CGI121/TPRKB"/>
</dbReference>
<keyword evidence="6 8" id="KW-0539">Nucleus</keyword>
<evidence type="ECO:0000256" key="5">
    <source>
        <dbReference type="ARBA" id="ARBA00022694"/>
    </source>
</evidence>
<evidence type="ECO:0000256" key="3">
    <source>
        <dbReference type="ARBA" id="ARBA00015316"/>
    </source>
</evidence>
<accession>A0ABR0K3K3</accession>
<organism evidence="9 10">
    <name type="scientific">Lithohypha guttulata</name>
    <dbReference type="NCBI Taxonomy" id="1690604"/>
    <lineage>
        <taxon>Eukaryota</taxon>
        <taxon>Fungi</taxon>
        <taxon>Dikarya</taxon>
        <taxon>Ascomycota</taxon>
        <taxon>Pezizomycotina</taxon>
        <taxon>Eurotiomycetes</taxon>
        <taxon>Chaetothyriomycetidae</taxon>
        <taxon>Chaetothyriales</taxon>
        <taxon>Trichomeriaceae</taxon>
        <taxon>Lithohypha</taxon>
    </lineage>
</organism>
<protein>
    <recommendedName>
        <fullName evidence="4">EKC/KEOPS complex subunit CGI121</fullName>
    </recommendedName>
    <alternativeName>
        <fullName evidence="3">EKC/KEOPS complex subunit cgi121</fullName>
    </alternativeName>
</protein>
<dbReference type="PANTHER" id="PTHR15840">
    <property type="entry name" value="CGI-121 FAMILY MEMBER"/>
    <property type="match status" value="1"/>
</dbReference>
<dbReference type="EMBL" id="JAVRRG010000121">
    <property type="protein sequence ID" value="KAK5083330.1"/>
    <property type="molecule type" value="Genomic_DNA"/>
</dbReference>
<evidence type="ECO:0000256" key="1">
    <source>
        <dbReference type="ARBA" id="ARBA00004123"/>
    </source>
</evidence>
<dbReference type="Proteomes" id="UP001345013">
    <property type="component" value="Unassembled WGS sequence"/>
</dbReference>
<dbReference type="SUPFAM" id="SSF143870">
    <property type="entry name" value="PF0523-like"/>
    <property type="match status" value="1"/>
</dbReference>
<comment type="caution">
    <text evidence="9">The sequence shown here is derived from an EMBL/GenBank/DDBJ whole genome shotgun (WGS) entry which is preliminary data.</text>
</comment>
<dbReference type="Pfam" id="PF08617">
    <property type="entry name" value="CGI-121"/>
    <property type="match status" value="1"/>
</dbReference>
<evidence type="ECO:0000256" key="7">
    <source>
        <dbReference type="ARBA" id="ARBA00025043"/>
    </source>
</evidence>
<comment type="subcellular location">
    <subcellularLocation>
        <location evidence="1">Nucleus</location>
    </subcellularLocation>
</comment>
<proteinExistence type="inferred from homology"/>
<name>A0ABR0K3K3_9EURO</name>
<evidence type="ECO:0000256" key="4">
    <source>
        <dbReference type="ARBA" id="ARBA00016009"/>
    </source>
</evidence>
<keyword evidence="10" id="KW-1185">Reference proteome</keyword>
<evidence type="ECO:0000256" key="2">
    <source>
        <dbReference type="ARBA" id="ARBA00005546"/>
    </source>
</evidence>
<keyword evidence="5" id="KW-0819">tRNA processing</keyword>
<dbReference type="Gene3D" id="3.30.2380.10">
    <property type="entry name" value="CGI121/TPRKB"/>
    <property type="match status" value="1"/>
</dbReference>
<comment type="similarity">
    <text evidence="2 8">Belongs to the CGI121/TPRKB family.</text>
</comment>
<evidence type="ECO:0000313" key="9">
    <source>
        <dbReference type="EMBL" id="KAK5083330.1"/>
    </source>
</evidence>
<evidence type="ECO:0000256" key="8">
    <source>
        <dbReference type="RuleBase" id="RU004398"/>
    </source>
</evidence>
<dbReference type="PANTHER" id="PTHR15840:SF10">
    <property type="entry name" value="EKC_KEOPS COMPLEX SUBUNIT TPRKB"/>
    <property type="match status" value="1"/>
</dbReference>